<keyword evidence="13" id="KW-1185">Reference proteome</keyword>
<dbReference type="Gene3D" id="3.30.450.20">
    <property type="entry name" value="PAS domain"/>
    <property type="match status" value="2"/>
</dbReference>
<dbReference type="InterPro" id="IPR001610">
    <property type="entry name" value="PAC"/>
</dbReference>
<dbReference type="PRINTS" id="PR00344">
    <property type="entry name" value="BCTRLSENSOR"/>
</dbReference>
<evidence type="ECO:0000256" key="7">
    <source>
        <dbReference type="SAM" id="Phobius"/>
    </source>
</evidence>
<dbReference type="EC" id="2.7.13.3" evidence="3"/>
<dbReference type="InterPro" id="IPR000700">
    <property type="entry name" value="PAS-assoc_C"/>
</dbReference>
<evidence type="ECO:0000256" key="5">
    <source>
        <dbReference type="ARBA" id="ARBA00022679"/>
    </source>
</evidence>
<feature type="transmembrane region" description="Helical" evidence="7">
    <location>
        <begin position="13"/>
        <end position="31"/>
    </location>
</feature>
<evidence type="ECO:0000313" key="12">
    <source>
        <dbReference type="EMBL" id="GFM32646.1"/>
    </source>
</evidence>
<dbReference type="Pfam" id="PF00672">
    <property type="entry name" value="HAMP"/>
    <property type="match status" value="1"/>
</dbReference>
<dbReference type="InterPro" id="IPR052162">
    <property type="entry name" value="Sensor_kinase/Photoreceptor"/>
</dbReference>
<dbReference type="InterPro" id="IPR000014">
    <property type="entry name" value="PAS"/>
</dbReference>
<feature type="domain" description="HAMP" evidence="11">
    <location>
        <begin position="191"/>
        <end position="244"/>
    </location>
</feature>
<dbReference type="InterPro" id="IPR013655">
    <property type="entry name" value="PAS_fold_3"/>
</dbReference>
<dbReference type="InterPro" id="IPR003594">
    <property type="entry name" value="HATPase_dom"/>
</dbReference>
<keyword evidence="4" id="KW-0597">Phosphoprotein</keyword>
<reference evidence="12 13" key="1">
    <citation type="submission" date="2020-05" db="EMBL/GenBank/DDBJ databases">
        <title>Draft genome sequence of Desulfovibrio sp. strain HN2T.</title>
        <authorList>
            <person name="Ueno A."/>
            <person name="Tamazawa S."/>
            <person name="Tamamura S."/>
            <person name="Murakami T."/>
            <person name="Kiyama T."/>
            <person name="Inomata H."/>
            <person name="Amano Y."/>
            <person name="Miyakawa K."/>
            <person name="Tamaki H."/>
            <person name="Naganuma T."/>
            <person name="Kaneko K."/>
        </authorList>
    </citation>
    <scope>NUCLEOTIDE SEQUENCE [LARGE SCALE GENOMIC DNA]</scope>
    <source>
        <strain evidence="12 13">HN2</strain>
    </source>
</reference>
<dbReference type="InterPro" id="IPR036890">
    <property type="entry name" value="HATPase_C_sf"/>
</dbReference>
<keyword evidence="6 12" id="KW-0418">Kinase</keyword>
<dbReference type="InterPro" id="IPR035965">
    <property type="entry name" value="PAS-like_dom_sf"/>
</dbReference>
<name>A0A7J0BG64_9BACT</name>
<evidence type="ECO:0000256" key="6">
    <source>
        <dbReference type="ARBA" id="ARBA00022777"/>
    </source>
</evidence>
<dbReference type="RefSeq" id="WP_174404337.1">
    <property type="nucleotide sequence ID" value="NZ_BLVO01000012.1"/>
</dbReference>
<protein>
    <recommendedName>
        <fullName evidence="3">histidine kinase</fullName>
        <ecNumber evidence="3">2.7.13.3</ecNumber>
    </recommendedName>
</protein>
<dbReference type="PROSITE" id="PS50112">
    <property type="entry name" value="PAS"/>
    <property type="match status" value="1"/>
</dbReference>
<feature type="domain" description="Histidine kinase" evidence="8">
    <location>
        <begin position="520"/>
        <end position="766"/>
    </location>
</feature>
<dbReference type="Pfam" id="PF08447">
    <property type="entry name" value="PAS_3"/>
    <property type="match status" value="1"/>
</dbReference>
<dbReference type="CDD" id="cd00082">
    <property type="entry name" value="HisKA"/>
    <property type="match status" value="1"/>
</dbReference>
<gene>
    <name evidence="12" type="ORF">DSM101010T_10110</name>
</gene>
<evidence type="ECO:0000259" key="11">
    <source>
        <dbReference type="PROSITE" id="PS50885"/>
    </source>
</evidence>
<dbReference type="Gene3D" id="3.30.565.10">
    <property type="entry name" value="Histidine kinase-like ATPase, C-terminal domain"/>
    <property type="match status" value="1"/>
</dbReference>
<dbReference type="SUPFAM" id="SSF47384">
    <property type="entry name" value="Homodimeric domain of signal transducing histidine kinase"/>
    <property type="match status" value="1"/>
</dbReference>
<dbReference type="SMART" id="SM00387">
    <property type="entry name" value="HATPase_c"/>
    <property type="match status" value="1"/>
</dbReference>
<dbReference type="InterPro" id="IPR003660">
    <property type="entry name" value="HAMP_dom"/>
</dbReference>
<dbReference type="InterPro" id="IPR005467">
    <property type="entry name" value="His_kinase_dom"/>
</dbReference>
<feature type="domain" description="PAS" evidence="9">
    <location>
        <begin position="256"/>
        <end position="328"/>
    </location>
</feature>
<dbReference type="SUPFAM" id="SSF55874">
    <property type="entry name" value="ATPase domain of HSP90 chaperone/DNA topoisomerase II/histidine kinase"/>
    <property type="match status" value="1"/>
</dbReference>
<dbReference type="GO" id="GO:0016020">
    <property type="term" value="C:membrane"/>
    <property type="evidence" value="ECO:0007669"/>
    <property type="project" value="UniProtKB-SubCell"/>
</dbReference>
<dbReference type="Pfam" id="PF13426">
    <property type="entry name" value="PAS_9"/>
    <property type="match status" value="1"/>
</dbReference>
<organism evidence="12 13">
    <name type="scientific">Desulfovibrio subterraneus</name>
    <dbReference type="NCBI Taxonomy" id="2718620"/>
    <lineage>
        <taxon>Bacteria</taxon>
        <taxon>Pseudomonadati</taxon>
        <taxon>Thermodesulfobacteriota</taxon>
        <taxon>Desulfovibrionia</taxon>
        <taxon>Desulfovibrionales</taxon>
        <taxon>Desulfovibrionaceae</taxon>
        <taxon>Desulfovibrio</taxon>
    </lineage>
</organism>
<dbReference type="Gene3D" id="1.10.287.130">
    <property type="match status" value="1"/>
</dbReference>
<dbReference type="Pfam" id="PF02518">
    <property type="entry name" value="HATPase_c"/>
    <property type="match status" value="1"/>
</dbReference>
<dbReference type="SUPFAM" id="SSF55785">
    <property type="entry name" value="PYP-like sensor domain (PAS domain)"/>
    <property type="match status" value="2"/>
</dbReference>
<dbReference type="InterPro" id="IPR003661">
    <property type="entry name" value="HisK_dim/P_dom"/>
</dbReference>
<dbReference type="NCBIfam" id="TIGR00229">
    <property type="entry name" value="sensory_box"/>
    <property type="match status" value="2"/>
</dbReference>
<evidence type="ECO:0000259" key="8">
    <source>
        <dbReference type="PROSITE" id="PS50109"/>
    </source>
</evidence>
<keyword evidence="5" id="KW-0808">Transferase</keyword>
<evidence type="ECO:0000313" key="13">
    <source>
        <dbReference type="Proteomes" id="UP000503840"/>
    </source>
</evidence>
<dbReference type="SMART" id="SM00388">
    <property type="entry name" value="HisKA"/>
    <property type="match status" value="1"/>
</dbReference>
<dbReference type="GO" id="GO:0000155">
    <property type="term" value="F:phosphorelay sensor kinase activity"/>
    <property type="evidence" value="ECO:0007669"/>
    <property type="project" value="InterPro"/>
</dbReference>
<keyword evidence="7" id="KW-1133">Transmembrane helix</keyword>
<dbReference type="AlphaFoldDB" id="A0A7J0BG64"/>
<keyword evidence="7" id="KW-0472">Membrane</keyword>
<dbReference type="Proteomes" id="UP000503840">
    <property type="component" value="Unassembled WGS sequence"/>
</dbReference>
<comment type="catalytic activity">
    <reaction evidence="1">
        <text>ATP + protein L-histidine = ADP + protein N-phospho-L-histidine.</text>
        <dbReference type="EC" id="2.7.13.3"/>
    </reaction>
</comment>
<feature type="domain" description="PAC" evidence="10">
    <location>
        <begin position="457"/>
        <end position="507"/>
    </location>
</feature>
<dbReference type="InterPro" id="IPR036097">
    <property type="entry name" value="HisK_dim/P_sf"/>
</dbReference>
<evidence type="ECO:0000259" key="10">
    <source>
        <dbReference type="PROSITE" id="PS50113"/>
    </source>
</evidence>
<dbReference type="PROSITE" id="PS50113">
    <property type="entry name" value="PAC"/>
    <property type="match status" value="2"/>
</dbReference>
<sequence length="774" mass="87320">MAKSITNRLHNDVFTTFMVIALLFIALGIFMQVQWMDDHIEAECRHLDALVAREQNMLANELFEGRTPALTLRIGEISMVQDIRQVVLYTAAGTPLAHAEAGTATMGGDTIAPLALQHMDAGAPFSFTHDFDTLQFWRPITAIGETLGWIQITYELSRLKKQAVGFFAFFFCLLLITLVCMQMLLISRLRQSVVNPLEELDTAMREMDAGSLSLSFPADKASREIAMLANSFQDLIARLKESYLTLDKANAALARSEQRLSRVFAATSDAIWEWSFKTGETYFSPRYYEMLGYKDQELPMIYETFKSLCHPQDFPETEARMAESVRINDALSYNAEFRMRAKDGSWRWIHSRGRVVERDASGYAIKICGTHTDITERRYNEEKHRVLFEASPEAILILKDEIITDCNPRAAEFFRCPRKALIGLRHTELSPLHQPDGKRTEDRAAEVFLQLQTNGSLTFEWLHRRFDGTLFYAEVSLAAMDLRNETHVVTFLRDISERKQVQDIMIQNEKMISVGGLAAGMAHEINNPLGGILQGIQNIRRRLSPDLPANIEAAGTTGCDLAAMGKYIQLRKIDQLMEGIRESGQRAAEIVASLLTFSRKSERVYALSNMPELIDRAIGLTESDYDMRRSYDFKNIEIVRDYQPDMPGVECSATEVVQVIFNIVRNAAQAIARQEDRKAKGTISIALHHDNGQCFIDIQDNGPGMDDETKRRVFDPFFTTKEPGEGTGLGLAVSFQIISVYHGGELSVASTPGQGTVFRIRLPLHHNPYPQLKA</sequence>
<evidence type="ECO:0000256" key="3">
    <source>
        <dbReference type="ARBA" id="ARBA00012438"/>
    </source>
</evidence>
<dbReference type="SMART" id="SM00086">
    <property type="entry name" value="PAC"/>
    <property type="match status" value="2"/>
</dbReference>
<feature type="transmembrane region" description="Helical" evidence="7">
    <location>
        <begin position="163"/>
        <end position="185"/>
    </location>
</feature>
<dbReference type="PROSITE" id="PS50109">
    <property type="entry name" value="HIS_KIN"/>
    <property type="match status" value="1"/>
</dbReference>
<comment type="subcellular location">
    <subcellularLocation>
        <location evidence="2">Membrane</location>
    </subcellularLocation>
</comment>
<dbReference type="SMART" id="SM00304">
    <property type="entry name" value="HAMP"/>
    <property type="match status" value="1"/>
</dbReference>
<dbReference type="EMBL" id="BLVO01000012">
    <property type="protein sequence ID" value="GFM32646.1"/>
    <property type="molecule type" value="Genomic_DNA"/>
</dbReference>
<keyword evidence="7" id="KW-0812">Transmembrane</keyword>
<dbReference type="CDD" id="cd06225">
    <property type="entry name" value="HAMP"/>
    <property type="match status" value="1"/>
</dbReference>
<dbReference type="SMART" id="SM00091">
    <property type="entry name" value="PAS"/>
    <property type="match status" value="2"/>
</dbReference>
<evidence type="ECO:0000256" key="2">
    <source>
        <dbReference type="ARBA" id="ARBA00004370"/>
    </source>
</evidence>
<dbReference type="PANTHER" id="PTHR43304">
    <property type="entry name" value="PHYTOCHROME-LIKE PROTEIN CPH1"/>
    <property type="match status" value="1"/>
</dbReference>
<dbReference type="InterPro" id="IPR004358">
    <property type="entry name" value="Sig_transdc_His_kin-like_C"/>
</dbReference>
<dbReference type="PANTHER" id="PTHR43304:SF1">
    <property type="entry name" value="PAC DOMAIN-CONTAINING PROTEIN"/>
    <property type="match status" value="1"/>
</dbReference>
<dbReference type="PROSITE" id="PS50885">
    <property type="entry name" value="HAMP"/>
    <property type="match status" value="1"/>
</dbReference>
<evidence type="ECO:0000256" key="4">
    <source>
        <dbReference type="ARBA" id="ARBA00022553"/>
    </source>
</evidence>
<dbReference type="CDD" id="cd00130">
    <property type="entry name" value="PAS"/>
    <property type="match status" value="2"/>
</dbReference>
<dbReference type="SUPFAM" id="SSF158472">
    <property type="entry name" value="HAMP domain-like"/>
    <property type="match status" value="1"/>
</dbReference>
<comment type="caution">
    <text evidence="12">The sequence shown here is derived from an EMBL/GenBank/DDBJ whole genome shotgun (WGS) entry which is preliminary data.</text>
</comment>
<accession>A0A7J0BG64</accession>
<evidence type="ECO:0000256" key="1">
    <source>
        <dbReference type="ARBA" id="ARBA00000085"/>
    </source>
</evidence>
<proteinExistence type="predicted"/>
<feature type="domain" description="PAC" evidence="10">
    <location>
        <begin position="333"/>
        <end position="386"/>
    </location>
</feature>
<dbReference type="Gene3D" id="6.10.340.10">
    <property type="match status" value="1"/>
</dbReference>
<evidence type="ECO:0000259" key="9">
    <source>
        <dbReference type="PROSITE" id="PS50112"/>
    </source>
</evidence>